<dbReference type="NCBIfam" id="NF010167">
    <property type="entry name" value="PRK13648.1"/>
    <property type="match status" value="2"/>
</dbReference>
<evidence type="ECO:0000256" key="3">
    <source>
        <dbReference type="ARBA" id="ARBA00022448"/>
    </source>
</evidence>
<keyword evidence="7" id="KW-1278">Translocase</keyword>
<comment type="similarity">
    <text evidence="2">Belongs to the ABC transporter superfamily.</text>
</comment>
<dbReference type="SUPFAM" id="SSF52540">
    <property type="entry name" value="P-loop containing nucleoside triphosphate hydrolases"/>
    <property type="match status" value="2"/>
</dbReference>
<dbReference type="SMART" id="SM00382">
    <property type="entry name" value="AAA"/>
    <property type="match status" value="2"/>
</dbReference>
<proteinExistence type="inferred from homology"/>
<evidence type="ECO:0000313" key="11">
    <source>
        <dbReference type="Proteomes" id="UP000238081"/>
    </source>
</evidence>
<evidence type="ECO:0000256" key="7">
    <source>
        <dbReference type="ARBA" id="ARBA00022967"/>
    </source>
</evidence>
<name>A0A2S7F8U4_CLOBU</name>
<dbReference type="PROSITE" id="PS50893">
    <property type="entry name" value="ABC_TRANSPORTER_2"/>
    <property type="match status" value="2"/>
</dbReference>
<evidence type="ECO:0000256" key="4">
    <source>
        <dbReference type="ARBA" id="ARBA00022475"/>
    </source>
</evidence>
<evidence type="ECO:0000256" key="6">
    <source>
        <dbReference type="ARBA" id="ARBA00022840"/>
    </source>
</evidence>
<dbReference type="RefSeq" id="WP_104675629.1">
    <property type="nucleotide sequence ID" value="NZ_LRDH01000120.1"/>
</dbReference>
<dbReference type="Gene3D" id="3.40.50.300">
    <property type="entry name" value="P-loop containing nucleotide triphosphate hydrolases"/>
    <property type="match status" value="2"/>
</dbReference>
<evidence type="ECO:0000256" key="8">
    <source>
        <dbReference type="ARBA" id="ARBA00023136"/>
    </source>
</evidence>
<dbReference type="CDD" id="cd03225">
    <property type="entry name" value="ABC_cobalt_CbiO_domain1"/>
    <property type="match status" value="2"/>
</dbReference>
<keyword evidence="8" id="KW-0472">Membrane</keyword>
<keyword evidence="5" id="KW-0547">Nucleotide-binding</keyword>
<evidence type="ECO:0000256" key="1">
    <source>
        <dbReference type="ARBA" id="ARBA00004202"/>
    </source>
</evidence>
<organism evidence="10 11">
    <name type="scientific">Clostridium butyricum</name>
    <dbReference type="NCBI Taxonomy" id="1492"/>
    <lineage>
        <taxon>Bacteria</taxon>
        <taxon>Bacillati</taxon>
        <taxon>Bacillota</taxon>
        <taxon>Clostridia</taxon>
        <taxon>Eubacteriales</taxon>
        <taxon>Clostridiaceae</taxon>
        <taxon>Clostridium</taxon>
    </lineage>
</organism>
<keyword evidence="4" id="KW-1003">Cell membrane</keyword>
<dbReference type="Pfam" id="PF00005">
    <property type="entry name" value="ABC_tran"/>
    <property type="match status" value="2"/>
</dbReference>
<feature type="domain" description="ABC transporter" evidence="9">
    <location>
        <begin position="293"/>
        <end position="528"/>
    </location>
</feature>
<evidence type="ECO:0000256" key="5">
    <source>
        <dbReference type="ARBA" id="ARBA00022741"/>
    </source>
</evidence>
<keyword evidence="6 10" id="KW-0067">ATP-binding</keyword>
<dbReference type="GO" id="GO:0016887">
    <property type="term" value="F:ATP hydrolysis activity"/>
    <property type="evidence" value="ECO:0007669"/>
    <property type="project" value="InterPro"/>
</dbReference>
<dbReference type="PROSITE" id="PS00211">
    <property type="entry name" value="ABC_TRANSPORTER_1"/>
    <property type="match status" value="1"/>
</dbReference>
<accession>A0A2S7F8U4</accession>
<evidence type="ECO:0000259" key="9">
    <source>
        <dbReference type="PROSITE" id="PS50893"/>
    </source>
</evidence>
<comment type="subcellular location">
    <subcellularLocation>
        <location evidence="1">Cell membrane</location>
        <topology evidence="1">Peripheral membrane protein</topology>
    </subcellularLocation>
</comment>
<dbReference type="GO" id="GO:0042626">
    <property type="term" value="F:ATPase-coupled transmembrane transporter activity"/>
    <property type="evidence" value="ECO:0007669"/>
    <property type="project" value="TreeGrafter"/>
</dbReference>
<keyword evidence="3" id="KW-0813">Transport</keyword>
<evidence type="ECO:0000256" key="2">
    <source>
        <dbReference type="ARBA" id="ARBA00005417"/>
    </source>
</evidence>
<sequence length="566" mass="63850">MLKLENISFKYPGQKENTLNDISLEINEGTFLAIVGSNGSGKSTMCKLFNGIIPNFFVGDLEGNIFVDDIDTSKSNVAKLSSKVGYVYQDFENSIVRPSVFDEVSFAALNYGIDDYKERALEALKILDLEYLKDEYIWQLSGGQKHLVALASVVATKPKYIIIDEPVAQLDPHHARQTYEKLKVLNEEHGVTIIVIEHHTEFIADYCKEVVLLNKGRILWKKSVKAALNSVDDLMASNIFPPQVTQVAYALSKSETGNLPICLNEAEIFFEKIKSNTGSLRENQLYTEKEETVSFNDVIAGYKDYSKNNKIVIDNINLKLLEDERIAIVGNNGAGKSTILKLISKLIKPSDGNVRIRNKDIADKSPEEVCNSVSYINQNPEEMFIDDSIEKDVAYFLKARKRENYEKIVEQILKELRLFEMKEKDPRLLSGGQQRRVSLAIGMGMTPEIILLDEPTASLDISSRKELLKILKLLNKYIKTSIVATHDMQLVADWASRVIVVNKGKIIFDGTPQSLFKRKDILNTANLVPPQIVELSRILGLEEISLRVDDILNYINITEENNYEAS</sequence>
<dbReference type="PANTHER" id="PTHR43553:SF27">
    <property type="entry name" value="ENERGY-COUPLING FACTOR TRANSPORTER ATP-BINDING PROTEIN ECFA2"/>
    <property type="match status" value="1"/>
</dbReference>
<dbReference type="GO" id="GO:0005524">
    <property type="term" value="F:ATP binding"/>
    <property type="evidence" value="ECO:0007669"/>
    <property type="project" value="UniProtKB-KW"/>
</dbReference>
<dbReference type="EMBL" id="LRDH01000120">
    <property type="protein sequence ID" value="PPV13471.1"/>
    <property type="molecule type" value="Genomic_DNA"/>
</dbReference>
<comment type="caution">
    <text evidence="10">The sequence shown here is derived from an EMBL/GenBank/DDBJ whole genome shotgun (WGS) entry which is preliminary data.</text>
</comment>
<dbReference type="InterPro" id="IPR027417">
    <property type="entry name" value="P-loop_NTPase"/>
</dbReference>
<dbReference type="AlphaFoldDB" id="A0A2S7F8U4"/>
<gene>
    <name evidence="10" type="ORF">AWN73_16120</name>
</gene>
<dbReference type="PANTHER" id="PTHR43553">
    <property type="entry name" value="HEAVY METAL TRANSPORTER"/>
    <property type="match status" value="1"/>
</dbReference>
<dbReference type="InterPro" id="IPR003593">
    <property type="entry name" value="AAA+_ATPase"/>
</dbReference>
<dbReference type="GO" id="GO:0043190">
    <property type="term" value="C:ATP-binding cassette (ABC) transporter complex"/>
    <property type="evidence" value="ECO:0007669"/>
    <property type="project" value="TreeGrafter"/>
</dbReference>
<reference evidence="10 11" key="1">
    <citation type="submission" date="2016-01" db="EMBL/GenBank/DDBJ databases">
        <title>Characterization of the Clostridium difficile lineages that are prevalent in Hong Kong and China.</title>
        <authorList>
            <person name="Kwok J.S.-L."/>
            <person name="Lam W.-Y."/>
            <person name="Ip M."/>
            <person name="Chan T.-F."/>
            <person name="Hawkey P.M."/>
            <person name="Tsui S.K.-W."/>
        </authorList>
    </citation>
    <scope>NUCLEOTIDE SEQUENCE [LARGE SCALE GENOMIC DNA]</scope>
    <source>
        <strain evidence="10 11">300064</strain>
    </source>
</reference>
<dbReference type="InterPro" id="IPR003439">
    <property type="entry name" value="ABC_transporter-like_ATP-bd"/>
</dbReference>
<dbReference type="InterPro" id="IPR017871">
    <property type="entry name" value="ABC_transporter-like_CS"/>
</dbReference>
<protein>
    <submittedName>
        <fullName evidence="10">Cobalt ABC transporter ATP-binding protein</fullName>
    </submittedName>
</protein>
<dbReference type="InterPro" id="IPR015856">
    <property type="entry name" value="ABC_transpr_CbiO/EcfA_su"/>
</dbReference>
<feature type="domain" description="ABC transporter" evidence="9">
    <location>
        <begin position="2"/>
        <end position="240"/>
    </location>
</feature>
<dbReference type="InterPro" id="IPR050095">
    <property type="entry name" value="ECF_ABC_transporter_ATP-bd"/>
</dbReference>
<dbReference type="Proteomes" id="UP000238081">
    <property type="component" value="Unassembled WGS sequence"/>
</dbReference>
<evidence type="ECO:0000313" key="10">
    <source>
        <dbReference type="EMBL" id="PPV13471.1"/>
    </source>
</evidence>